<feature type="domain" description="F-box" evidence="1">
    <location>
        <begin position="144"/>
        <end position="193"/>
    </location>
</feature>
<evidence type="ECO:0000259" key="1">
    <source>
        <dbReference type="PROSITE" id="PS50181"/>
    </source>
</evidence>
<proteinExistence type="predicted"/>
<organism evidence="2 3">
    <name type="scientific">Phascolomyces articulosus</name>
    <dbReference type="NCBI Taxonomy" id="60185"/>
    <lineage>
        <taxon>Eukaryota</taxon>
        <taxon>Fungi</taxon>
        <taxon>Fungi incertae sedis</taxon>
        <taxon>Mucoromycota</taxon>
        <taxon>Mucoromycotina</taxon>
        <taxon>Mucoromycetes</taxon>
        <taxon>Mucorales</taxon>
        <taxon>Lichtheimiaceae</taxon>
        <taxon>Phascolomyces</taxon>
    </lineage>
</organism>
<reference evidence="2" key="2">
    <citation type="submission" date="2023-02" db="EMBL/GenBank/DDBJ databases">
        <authorList>
            <consortium name="DOE Joint Genome Institute"/>
            <person name="Mondo S.J."/>
            <person name="Chang Y."/>
            <person name="Wang Y."/>
            <person name="Ahrendt S."/>
            <person name="Andreopoulos W."/>
            <person name="Barry K."/>
            <person name="Beard J."/>
            <person name="Benny G.L."/>
            <person name="Blankenship S."/>
            <person name="Bonito G."/>
            <person name="Cuomo C."/>
            <person name="Desiro A."/>
            <person name="Gervers K.A."/>
            <person name="Hundley H."/>
            <person name="Kuo A."/>
            <person name="LaButti K."/>
            <person name="Lang B.F."/>
            <person name="Lipzen A."/>
            <person name="O'Donnell K."/>
            <person name="Pangilinan J."/>
            <person name="Reynolds N."/>
            <person name="Sandor L."/>
            <person name="Smith M.W."/>
            <person name="Tsang A."/>
            <person name="Grigoriev I.V."/>
            <person name="Stajich J.E."/>
            <person name="Spatafora J.W."/>
        </authorList>
    </citation>
    <scope>NUCLEOTIDE SEQUENCE</scope>
    <source>
        <strain evidence="2">RSA 2281</strain>
    </source>
</reference>
<comment type="caution">
    <text evidence="2">The sequence shown here is derived from an EMBL/GenBank/DDBJ whole genome shotgun (WGS) entry which is preliminary data.</text>
</comment>
<accession>A0AAD5PF06</accession>
<dbReference type="Gene3D" id="1.25.40.10">
    <property type="entry name" value="Tetratricopeptide repeat domain"/>
    <property type="match status" value="1"/>
</dbReference>
<evidence type="ECO:0000313" key="3">
    <source>
        <dbReference type="Proteomes" id="UP001209540"/>
    </source>
</evidence>
<protein>
    <recommendedName>
        <fullName evidence="1">F-box domain-containing protein</fullName>
    </recommendedName>
</protein>
<dbReference type="InterPro" id="IPR011990">
    <property type="entry name" value="TPR-like_helical_dom_sf"/>
</dbReference>
<gene>
    <name evidence="2" type="ORF">BDA99DRAFT_536387</name>
</gene>
<dbReference type="PROSITE" id="PS50181">
    <property type="entry name" value="FBOX"/>
    <property type="match status" value="1"/>
</dbReference>
<dbReference type="AlphaFoldDB" id="A0AAD5PF06"/>
<dbReference type="InterPro" id="IPR032675">
    <property type="entry name" value="LRR_dom_sf"/>
</dbReference>
<dbReference type="SUPFAM" id="SSF52047">
    <property type="entry name" value="RNI-like"/>
    <property type="match status" value="1"/>
</dbReference>
<keyword evidence="3" id="KW-1185">Reference proteome</keyword>
<evidence type="ECO:0000313" key="2">
    <source>
        <dbReference type="EMBL" id="KAI9264891.1"/>
    </source>
</evidence>
<dbReference type="InterPro" id="IPR001810">
    <property type="entry name" value="F-box_dom"/>
</dbReference>
<reference evidence="2" key="1">
    <citation type="journal article" date="2022" name="IScience">
        <title>Evolution of zygomycete secretomes and the origins of terrestrial fungal ecologies.</title>
        <authorList>
            <person name="Chang Y."/>
            <person name="Wang Y."/>
            <person name="Mondo S."/>
            <person name="Ahrendt S."/>
            <person name="Andreopoulos W."/>
            <person name="Barry K."/>
            <person name="Beard J."/>
            <person name="Benny G.L."/>
            <person name="Blankenship S."/>
            <person name="Bonito G."/>
            <person name="Cuomo C."/>
            <person name="Desiro A."/>
            <person name="Gervers K.A."/>
            <person name="Hundley H."/>
            <person name="Kuo A."/>
            <person name="LaButti K."/>
            <person name="Lang B.F."/>
            <person name="Lipzen A."/>
            <person name="O'Donnell K."/>
            <person name="Pangilinan J."/>
            <person name="Reynolds N."/>
            <person name="Sandor L."/>
            <person name="Smith M.E."/>
            <person name="Tsang A."/>
            <person name="Grigoriev I.V."/>
            <person name="Stajich J.E."/>
            <person name="Spatafora J.W."/>
        </authorList>
    </citation>
    <scope>NUCLEOTIDE SEQUENCE</scope>
    <source>
        <strain evidence="2">RSA 2281</strain>
    </source>
</reference>
<sequence length="526" mass="60128">MSKRKLIQVDDENTKPIHGGNEDTCLVDDTTTFDPFSNLYDEDDPCHKPYKKQLAFLDVRATAMGLANNFENGLRDANEMIRLSPKTTEGYLRLGDLHSMRSNHKRARDTFDEGYTKATDRNEEERAILKQRSESSSAKLDIRVDIVGRLPGELLPIIFKGFDMEQLLDLLDISVTWRNRLSGEAASSLWSKMNISRDIYLDCAFDVDQCFLRGLEQLANTLTSINIEYGYSSSSSQFQVIPFKTILVSCYNLEEFIYRHNDAEVSSDDVGEGPEEGDPISLITTLVLQFEYIPEVDLDDILSFCPYVQTLLITTNCQTRKILGPIQWYCKRLKYASLNPISPPEPEIYELPENPNWKPGDGLRYLNVGNVENIGDLVPILEEYGNPSLEVLAIEFNSEEPSHDLEYLNNMKKLMSVQKLSIMYAGYEDMAAVDPLLEKLPNLTHLRFLEAEIVEDTQYTYCGKEPNCKINLEGIVLYRCPFVTDEMMYAIAHLPTLREIHLEKPGKEMTKSGFRIFCRSIKETKM</sequence>
<dbReference type="SUPFAM" id="SSF48452">
    <property type="entry name" value="TPR-like"/>
    <property type="match status" value="1"/>
</dbReference>
<name>A0AAD5PF06_9FUNG</name>
<dbReference type="Gene3D" id="3.80.10.10">
    <property type="entry name" value="Ribonuclease Inhibitor"/>
    <property type="match status" value="1"/>
</dbReference>
<dbReference type="Proteomes" id="UP001209540">
    <property type="component" value="Unassembled WGS sequence"/>
</dbReference>
<dbReference type="EMBL" id="JAIXMP010000011">
    <property type="protein sequence ID" value="KAI9264891.1"/>
    <property type="molecule type" value="Genomic_DNA"/>
</dbReference>